<feature type="compositionally biased region" description="Basic and acidic residues" evidence="1">
    <location>
        <begin position="182"/>
        <end position="209"/>
    </location>
</feature>
<organism evidence="2 3">
    <name type="scientific">Tulasnella calospora MUT 4182</name>
    <dbReference type="NCBI Taxonomy" id="1051891"/>
    <lineage>
        <taxon>Eukaryota</taxon>
        <taxon>Fungi</taxon>
        <taxon>Dikarya</taxon>
        <taxon>Basidiomycota</taxon>
        <taxon>Agaricomycotina</taxon>
        <taxon>Agaricomycetes</taxon>
        <taxon>Cantharellales</taxon>
        <taxon>Tulasnellaceae</taxon>
        <taxon>Tulasnella</taxon>
    </lineage>
</organism>
<evidence type="ECO:0000256" key="1">
    <source>
        <dbReference type="SAM" id="MobiDB-lite"/>
    </source>
</evidence>
<dbReference type="AlphaFoldDB" id="A0A0C3M8E6"/>
<protein>
    <submittedName>
        <fullName evidence="2">Uncharacterized protein</fullName>
    </submittedName>
</protein>
<evidence type="ECO:0000313" key="2">
    <source>
        <dbReference type="EMBL" id="KIO29962.1"/>
    </source>
</evidence>
<evidence type="ECO:0000313" key="3">
    <source>
        <dbReference type="Proteomes" id="UP000054248"/>
    </source>
</evidence>
<proteinExistence type="predicted"/>
<dbReference type="EMBL" id="KN822977">
    <property type="protein sequence ID" value="KIO29962.1"/>
    <property type="molecule type" value="Genomic_DNA"/>
</dbReference>
<keyword evidence="3" id="KW-1185">Reference proteome</keyword>
<feature type="compositionally biased region" description="Basic residues" evidence="1">
    <location>
        <begin position="228"/>
        <end position="238"/>
    </location>
</feature>
<name>A0A0C3M8E6_9AGAM</name>
<dbReference type="Proteomes" id="UP000054248">
    <property type="component" value="Unassembled WGS sequence"/>
</dbReference>
<reference evidence="2 3" key="1">
    <citation type="submission" date="2014-04" db="EMBL/GenBank/DDBJ databases">
        <authorList>
            <consortium name="DOE Joint Genome Institute"/>
            <person name="Kuo A."/>
            <person name="Girlanda M."/>
            <person name="Perotto S."/>
            <person name="Kohler A."/>
            <person name="Nagy L.G."/>
            <person name="Floudas D."/>
            <person name="Copeland A."/>
            <person name="Barry K.W."/>
            <person name="Cichocki N."/>
            <person name="Veneault-Fourrey C."/>
            <person name="LaButti K."/>
            <person name="Lindquist E.A."/>
            <person name="Lipzen A."/>
            <person name="Lundell T."/>
            <person name="Morin E."/>
            <person name="Murat C."/>
            <person name="Sun H."/>
            <person name="Tunlid A."/>
            <person name="Henrissat B."/>
            <person name="Grigoriev I.V."/>
            <person name="Hibbett D.S."/>
            <person name="Martin F."/>
            <person name="Nordberg H.P."/>
            <person name="Cantor M.N."/>
            <person name="Hua S.X."/>
        </authorList>
    </citation>
    <scope>NUCLEOTIDE SEQUENCE [LARGE SCALE GENOMIC DNA]</scope>
    <source>
        <strain evidence="2 3">MUT 4182</strain>
    </source>
</reference>
<sequence>MNNILPAHQTISPTPRMIGETVKALMANALYLQTREVSGAGRSAKQVQSILEGLLPVGSPEFALIPVAPIGSHETLDRYLLVWCKCSSPDEVCHPQAADSTSAAAKTIYEASSRGFLEYATDEMKRRGRDRIILWVDDWVSKHQGKPLEHIPYTALLEAVKCVLGQPASRDIAFQNKQQMGRGRDGSTETHHALNSGHDDKEKRERSDKDGEDEGVTAQPDAVMSSSKRTRAGAKGKARMLETEGMEWIMSVLPRVHDTKDRGIDVKLAPPPPGHHTTSILKPIITEKTASLPEPPQSFSPLDYQTNIGNASVVHNIYLEARRAAGPRTPAEERSRRKRALQMAFREIMTVIGDIEWYRKGMGFKSGLRPSVLIGLENIPEKQQDAWLLQKLDAIKDRQCQVRCAIAEDREARLHIIAVIDAVLDTRQAGADGIVF</sequence>
<dbReference type="OrthoDB" id="3237768at2759"/>
<gene>
    <name evidence="2" type="ORF">M407DRAFT_226134</name>
</gene>
<reference evidence="3" key="2">
    <citation type="submission" date="2015-01" db="EMBL/GenBank/DDBJ databases">
        <title>Evolutionary Origins and Diversification of the Mycorrhizal Mutualists.</title>
        <authorList>
            <consortium name="DOE Joint Genome Institute"/>
            <consortium name="Mycorrhizal Genomics Consortium"/>
            <person name="Kohler A."/>
            <person name="Kuo A."/>
            <person name="Nagy L.G."/>
            <person name="Floudas D."/>
            <person name="Copeland A."/>
            <person name="Barry K.W."/>
            <person name="Cichocki N."/>
            <person name="Veneault-Fourrey C."/>
            <person name="LaButti K."/>
            <person name="Lindquist E.A."/>
            <person name="Lipzen A."/>
            <person name="Lundell T."/>
            <person name="Morin E."/>
            <person name="Murat C."/>
            <person name="Riley R."/>
            <person name="Ohm R."/>
            <person name="Sun H."/>
            <person name="Tunlid A."/>
            <person name="Henrissat B."/>
            <person name="Grigoriev I.V."/>
            <person name="Hibbett D.S."/>
            <person name="Martin F."/>
        </authorList>
    </citation>
    <scope>NUCLEOTIDE SEQUENCE [LARGE SCALE GENOMIC DNA]</scope>
    <source>
        <strain evidence="3">MUT 4182</strain>
    </source>
</reference>
<accession>A0A0C3M8E6</accession>
<feature type="region of interest" description="Disordered" evidence="1">
    <location>
        <begin position="178"/>
        <end position="238"/>
    </location>
</feature>
<dbReference type="HOGENOM" id="CLU_628809_0_0_1"/>